<proteinExistence type="predicted"/>
<evidence type="ECO:0000313" key="2">
    <source>
        <dbReference type="Proteomes" id="UP001454036"/>
    </source>
</evidence>
<sequence length="86" mass="10223">MLTEFFATNVMDDDARRLNLLYKEFPQHFVWDGQSRIWTKRKRGAAIGRLCVVTPVENERYYLRVLLNNVCCPASFDDSLTIMEFW</sequence>
<dbReference type="Proteomes" id="UP001454036">
    <property type="component" value="Unassembled WGS sequence"/>
</dbReference>
<organism evidence="1 2">
    <name type="scientific">Lithospermum erythrorhizon</name>
    <name type="common">Purple gromwell</name>
    <name type="synonym">Lithospermum officinale var. erythrorhizon</name>
    <dbReference type="NCBI Taxonomy" id="34254"/>
    <lineage>
        <taxon>Eukaryota</taxon>
        <taxon>Viridiplantae</taxon>
        <taxon>Streptophyta</taxon>
        <taxon>Embryophyta</taxon>
        <taxon>Tracheophyta</taxon>
        <taxon>Spermatophyta</taxon>
        <taxon>Magnoliopsida</taxon>
        <taxon>eudicotyledons</taxon>
        <taxon>Gunneridae</taxon>
        <taxon>Pentapetalae</taxon>
        <taxon>asterids</taxon>
        <taxon>lamiids</taxon>
        <taxon>Boraginales</taxon>
        <taxon>Boraginaceae</taxon>
        <taxon>Boraginoideae</taxon>
        <taxon>Lithospermeae</taxon>
        <taxon>Lithospermum</taxon>
    </lineage>
</organism>
<accession>A0AAV3RDW8</accession>
<evidence type="ECO:0000313" key="1">
    <source>
        <dbReference type="EMBL" id="GAA0173391.1"/>
    </source>
</evidence>
<reference evidence="1 2" key="1">
    <citation type="submission" date="2024-01" db="EMBL/GenBank/DDBJ databases">
        <title>The complete chloroplast genome sequence of Lithospermum erythrorhizon: insights into the phylogenetic relationship among Boraginaceae species and the maternal lineages of purple gromwells.</title>
        <authorList>
            <person name="Okada T."/>
            <person name="Watanabe K."/>
        </authorList>
    </citation>
    <scope>NUCLEOTIDE SEQUENCE [LARGE SCALE GENOMIC DNA]</scope>
</reference>
<name>A0AAV3RDW8_LITER</name>
<protein>
    <submittedName>
        <fullName evidence="1">Uncharacterized protein</fullName>
    </submittedName>
</protein>
<dbReference type="AlphaFoldDB" id="A0AAV3RDW8"/>
<keyword evidence="2" id="KW-1185">Reference proteome</keyword>
<dbReference type="EMBL" id="BAABME010008577">
    <property type="protein sequence ID" value="GAA0173391.1"/>
    <property type="molecule type" value="Genomic_DNA"/>
</dbReference>
<gene>
    <name evidence="1" type="ORF">LIER_27018</name>
</gene>
<comment type="caution">
    <text evidence="1">The sequence shown here is derived from an EMBL/GenBank/DDBJ whole genome shotgun (WGS) entry which is preliminary data.</text>
</comment>